<dbReference type="Gramene" id="BGIOSGA033783-TA">
    <property type="protein sequence ID" value="BGIOSGA033783-PA"/>
    <property type="gene ID" value="BGIOSGA033783"/>
</dbReference>
<keyword evidence="5 11" id="KW-0812">Transmembrane</keyword>
<dbReference type="InterPro" id="IPR032675">
    <property type="entry name" value="LRR_dom_sf"/>
</dbReference>
<comment type="similarity">
    <text evidence="2">Belongs to the RLP family.</text>
</comment>
<dbReference type="Gene3D" id="3.80.10.10">
    <property type="entry name" value="Ribonuclease Inhibitor"/>
    <property type="match status" value="2"/>
</dbReference>
<evidence type="ECO:0000313" key="14">
    <source>
        <dbReference type="EMBL" id="EEC68383.1"/>
    </source>
</evidence>
<keyword evidence="9 11" id="KW-0472">Membrane</keyword>
<dbReference type="Pfam" id="PF13855">
    <property type="entry name" value="LRR_8"/>
    <property type="match status" value="2"/>
</dbReference>
<evidence type="ECO:0000256" key="8">
    <source>
        <dbReference type="ARBA" id="ARBA00022989"/>
    </source>
</evidence>
<dbReference type="PANTHER" id="PTHR48063:SF90">
    <property type="entry name" value="OS11G0565920 PROTEIN"/>
    <property type="match status" value="1"/>
</dbReference>
<dbReference type="OMA" id="DDNKAGH"/>
<evidence type="ECO:0000256" key="12">
    <source>
        <dbReference type="SAM" id="SignalP"/>
    </source>
</evidence>
<keyword evidence="15" id="KW-1185">Reference proteome</keyword>
<evidence type="ECO:0000256" key="10">
    <source>
        <dbReference type="ARBA" id="ARBA00023180"/>
    </source>
</evidence>
<sequence>MNMNPTSKPLLLLGSLLLLAAGTLPLQATTACVPRERDALLAFKRGITSDPLGLLTSWKEDDHDCCRWRGVTCSNLTGHVLRLHLNGGYDLDRFELVGLVGEISPQLLHLNHIEHLDLSINSLEEPSGQIPKFLGSMNSLRYLNLSSIPFTGTVPPQLGNLSNLRYLDLSDMEGGVHLTDISWLPRLGSLKFLNLTYIDLSAASDWPYVMNMIPSLRVLSLSFCRLQRANQSLTHFNLTKLEKLDLSMNYFDHPYASCWFWNLTILKFLDLSQNRLYDQLPIALGDMTSLRVLRISNNDLGSMAPNLLRNLCNLEVLDLDESLSGGNMTELFGSLPQCSSSKLSELKMSYNNINGSLPAGLFRQFPNLVTLDMSINLITGPLPVEIGMLDSLTYLNLRGNNLEGVITEEHFVSLKSLKYIDLSDNQLLKIVVDPGCDLDLSYNNLSGTIPSGSQLGTLYMEHPDMYNGNNGLCGPPLRRNCSGDIEPRQHGYGDDNKAGHVPEPMFFYLGLVSGFIAGLWVVFCIILFKKTWRIAYFRIFDKVYDKIYVLAVVTWASLFQKMTAQ</sequence>
<feature type="domain" description="Leucine-rich repeat-containing N-terminal plant-type" evidence="13">
    <location>
        <begin position="35"/>
        <end position="74"/>
    </location>
</feature>
<dbReference type="HOGENOM" id="CLU_000288_18_3_1"/>
<evidence type="ECO:0000256" key="9">
    <source>
        <dbReference type="ARBA" id="ARBA00023136"/>
    </source>
</evidence>
<feature type="signal peptide" evidence="12">
    <location>
        <begin position="1"/>
        <end position="22"/>
    </location>
</feature>
<gene>
    <name evidence="14" type="ORF">OsI_36529</name>
</gene>
<protein>
    <recommendedName>
        <fullName evidence="13">Leucine-rich repeat-containing N-terminal plant-type domain-containing protein</fullName>
    </recommendedName>
</protein>
<evidence type="ECO:0000256" key="7">
    <source>
        <dbReference type="ARBA" id="ARBA00022737"/>
    </source>
</evidence>
<dbReference type="FunFam" id="3.80.10.10:FF:001488">
    <property type="entry name" value="Receptor-like protein EIX1"/>
    <property type="match status" value="1"/>
</dbReference>
<evidence type="ECO:0000256" key="4">
    <source>
        <dbReference type="ARBA" id="ARBA00022614"/>
    </source>
</evidence>
<dbReference type="InterPro" id="IPR003591">
    <property type="entry name" value="Leu-rich_rpt_typical-subtyp"/>
</dbReference>
<dbReference type="InterPro" id="IPR001611">
    <property type="entry name" value="Leu-rich_rpt"/>
</dbReference>
<comment type="subcellular location">
    <subcellularLocation>
        <location evidence="1">Cell membrane</location>
        <topology evidence="1">Single-pass type I membrane protein</topology>
    </subcellularLocation>
</comment>
<reference evidence="14 15" key="1">
    <citation type="journal article" date="2005" name="PLoS Biol.">
        <title>The genomes of Oryza sativa: a history of duplications.</title>
        <authorList>
            <person name="Yu J."/>
            <person name="Wang J."/>
            <person name="Lin W."/>
            <person name="Li S."/>
            <person name="Li H."/>
            <person name="Zhou J."/>
            <person name="Ni P."/>
            <person name="Dong W."/>
            <person name="Hu S."/>
            <person name="Zeng C."/>
            <person name="Zhang J."/>
            <person name="Zhang Y."/>
            <person name="Li R."/>
            <person name="Xu Z."/>
            <person name="Li S."/>
            <person name="Li X."/>
            <person name="Zheng H."/>
            <person name="Cong L."/>
            <person name="Lin L."/>
            <person name="Yin J."/>
            <person name="Geng J."/>
            <person name="Li G."/>
            <person name="Shi J."/>
            <person name="Liu J."/>
            <person name="Lv H."/>
            <person name="Li J."/>
            <person name="Wang J."/>
            <person name="Deng Y."/>
            <person name="Ran L."/>
            <person name="Shi X."/>
            <person name="Wang X."/>
            <person name="Wu Q."/>
            <person name="Li C."/>
            <person name="Ren X."/>
            <person name="Wang J."/>
            <person name="Wang X."/>
            <person name="Li D."/>
            <person name="Liu D."/>
            <person name="Zhang X."/>
            <person name="Ji Z."/>
            <person name="Zhao W."/>
            <person name="Sun Y."/>
            <person name="Zhang Z."/>
            <person name="Bao J."/>
            <person name="Han Y."/>
            <person name="Dong L."/>
            <person name="Ji J."/>
            <person name="Chen P."/>
            <person name="Wu S."/>
            <person name="Liu J."/>
            <person name="Xiao Y."/>
            <person name="Bu D."/>
            <person name="Tan J."/>
            <person name="Yang L."/>
            <person name="Ye C."/>
            <person name="Zhang J."/>
            <person name="Xu J."/>
            <person name="Zhou Y."/>
            <person name="Yu Y."/>
            <person name="Zhang B."/>
            <person name="Zhuang S."/>
            <person name="Wei H."/>
            <person name="Liu B."/>
            <person name="Lei M."/>
            <person name="Yu H."/>
            <person name="Li Y."/>
            <person name="Xu H."/>
            <person name="Wei S."/>
            <person name="He X."/>
            <person name="Fang L."/>
            <person name="Zhang Z."/>
            <person name="Zhang Y."/>
            <person name="Huang X."/>
            <person name="Su Z."/>
            <person name="Tong W."/>
            <person name="Li J."/>
            <person name="Tong Z."/>
            <person name="Li S."/>
            <person name="Ye J."/>
            <person name="Wang L."/>
            <person name="Fang L."/>
            <person name="Lei T."/>
            <person name="Chen C."/>
            <person name="Chen H."/>
            <person name="Xu Z."/>
            <person name="Li H."/>
            <person name="Huang H."/>
            <person name="Zhang F."/>
            <person name="Xu H."/>
            <person name="Li N."/>
            <person name="Zhao C."/>
            <person name="Li S."/>
            <person name="Dong L."/>
            <person name="Huang Y."/>
            <person name="Li L."/>
            <person name="Xi Y."/>
            <person name="Qi Q."/>
            <person name="Li W."/>
            <person name="Zhang B."/>
            <person name="Hu W."/>
            <person name="Zhang Y."/>
            <person name="Tian X."/>
            <person name="Jiao Y."/>
            <person name="Liang X."/>
            <person name="Jin J."/>
            <person name="Gao L."/>
            <person name="Zheng W."/>
            <person name="Hao B."/>
            <person name="Liu S."/>
            <person name="Wang W."/>
            <person name="Yuan L."/>
            <person name="Cao M."/>
            <person name="McDermott J."/>
            <person name="Samudrala R."/>
            <person name="Wang J."/>
            <person name="Wong G.K."/>
            <person name="Yang H."/>
        </authorList>
    </citation>
    <scope>NUCLEOTIDE SEQUENCE [LARGE SCALE GENOMIC DNA]</scope>
    <source>
        <strain evidence="15">cv. 93-11</strain>
    </source>
</reference>
<dbReference type="InterPro" id="IPR013210">
    <property type="entry name" value="LRR_N_plant-typ"/>
</dbReference>
<keyword evidence="10" id="KW-0325">Glycoprotein</keyword>
<dbReference type="Pfam" id="PF00560">
    <property type="entry name" value="LRR_1"/>
    <property type="match status" value="3"/>
</dbReference>
<name>B8BL47_ORYSI</name>
<keyword evidence="7" id="KW-0677">Repeat</keyword>
<organism evidence="14 15">
    <name type="scientific">Oryza sativa subsp. indica</name>
    <name type="common">Rice</name>
    <dbReference type="NCBI Taxonomy" id="39946"/>
    <lineage>
        <taxon>Eukaryota</taxon>
        <taxon>Viridiplantae</taxon>
        <taxon>Streptophyta</taxon>
        <taxon>Embryophyta</taxon>
        <taxon>Tracheophyta</taxon>
        <taxon>Spermatophyta</taxon>
        <taxon>Magnoliopsida</taxon>
        <taxon>Liliopsida</taxon>
        <taxon>Poales</taxon>
        <taxon>Poaceae</taxon>
        <taxon>BOP clade</taxon>
        <taxon>Oryzoideae</taxon>
        <taxon>Oryzeae</taxon>
        <taxon>Oryzinae</taxon>
        <taxon>Oryza</taxon>
        <taxon>Oryza sativa</taxon>
    </lineage>
</organism>
<keyword evidence="3" id="KW-1003">Cell membrane</keyword>
<dbReference type="GO" id="GO:0005886">
    <property type="term" value="C:plasma membrane"/>
    <property type="evidence" value="ECO:0007669"/>
    <property type="project" value="UniProtKB-SubCell"/>
</dbReference>
<accession>B8BL47</accession>
<dbReference type="AlphaFoldDB" id="B8BL47"/>
<dbReference type="Pfam" id="PF08263">
    <property type="entry name" value="LRRNT_2"/>
    <property type="match status" value="1"/>
</dbReference>
<dbReference type="EMBL" id="CM000136">
    <property type="protein sequence ID" value="EEC68383.1"/>
    <property type="molecule type" value="Genomic_DNA"/>
</dbReference>
<dbReference type="SUPFAM" id="SSF52058">
    <property type="entry name" value="L domain-like"/>
    <property type="match status" value="1"/>
</dbReference>
<evidence type="ECO:0000256" key="11">
    <source>
        <dbReference type="SAM" id="Phobius"/>
    </source>
</evidence>
<feature type="chain" id="PRO_5002868751" description="Leucine-rich repeat-containing N-terminal plant-type domain-containing protein" evidence="12">
    <location>
        <begin position="23"/>
        <end position="565"/>
    </location>
</feature>
<dbReference type="InterPro" id="IPR046956">
    <property type="entry name" value="RLP23-like"/>
</dbReference>
<dbReference type="STRING" id="39946.B8BL47"/>
<dbReference type="FunFam" id="3.80.10.10:FF:000649">
    <property type="entry name" value="Leucine Rich Repeat family protein"/>
    <property type="match status" value="1"/>
</dbReference>
<evidence type="ECO:0000256" key="6">
    <source>
        <dbReference type="ARBA" id="ARBA00022729"/>
    </source>
</evidence>
<evidence type="ECO:0000259" key="13">
    <source>
        <dbReference type="Pfam" id="PF08263"/>
    </source>
</evidence>
<evidence type="ECO:0000313" key="15">
    <source>
        <dbReference type="Proteomes" id="UP000007015"/>
    </source>
</evidence>
<evidence type="ECO:0000256" key="5">
    <source>
        <dbReference type="ARBA" id="ARBA00022692"/>
    </source>
</evidence>
<evidence type="ECO:0000256" key="1">
    <source>
        <dbReference type="ARBA" id="ARBA00004251"/>
    </source>
</evidence>
<evidence type="ECO:0000256" key="3">
    <source>
        <dbReference type="ARBA" id="ARBA00022475"/>
    </source>
</evidence>
<dbReference type="PANTHER" id="PTHR48063">
    <property type="entry name" value="LRR RECEPTOR-LIKE KINASE"/>
    <property type="match status" value="1"/>
</dbReference>
<keyword evidence="6 12" id="KW-0732">Signal</keyword>
<dbReference type="SMART" id="SM00369">
    <property type="entry name" value="LRR_TYP"/>
    <property type="match status" value="6"/>
</dbReference>
<evidence type="ECO:0000256" key="2">
    <source>
        <dbReference type="ARBA" id="ARBA00009592"/>
    </source>
</evidence>
<keyword evidence="4" id="KW-0433">Leucine-rich repeat</keyword>
<proteinExistence type="inferred from homology"/>
<feature type="transmembrane region" description="Helical" evidence="11">
    <location>
        <begin position="505"/>
        <end position="528"/>
    </location>
</feature>
<dbReference type="Proteomes" id="UP000007015">
    <property type="component" value="Chromosome 11"/>
</dbReference>
<keyword evidence="8 11" id="KW-1133">Transmembrane helix</keyword>